<feature type="region of interest" description="Disordered" evidence="4">
    <location>
        <begin position="154"/>
        <end position="223"/>
    </location>
</feature>
<dbReference type="OrthoDB" id="8958253at2759"/>
<feature type="region of interest" description="Disordered" evidence="4">
    <location>
        <begin position="349"/>
        <end position="377"/>
    </location>
</feature>
<evidence type="ECO:0000256" key="4">
    <source>
        <dbReference type="SAM" id="MobiDB-lite"/>
    </source>
</evidence>
<feature type="domain" description="BED-type" evidence="5">
    <location>
        <begin position="293"/>
        <end position="338"/>
    </location>
</feature>
<feature type="compositionally biased region" description="Polar residues" evidence="4">
    <location>
        <begin position="351"/>
        <end position="368"/>
    </location>
</feature>
<proteinExistence type="predicted"/>
<evidence type="ECO:0000256" key="2">
    <source>
        <dbReference type="ARBA" id="ARBA00022771"/>
    </source>
</evidence>
<reference evidence="6" key="1">
    <citation type="submission" date="2021-01" db="EMBL/GenBank/DDBJ databases">
        <title>A chromosome-scale assembly of European eel, Anguilla anguilla.</title>
        <authorList>
            <person name="Henkel C."/>
            <person name="Jong-Raadsen S.A."/>
            <person name="Dufour S."/>
            <person name="Weltzien F.-A."/>
            <person name="Palstra A.P."/>
            <person name="Pelster B."/>
            <person name="Spaink H.P."/>
            <person name="Van Den Thillart G.E."/>
            <person name="Jansen H."/>
            <person name="Zahm M."/>
            <person name="Klopp C."/>
            <person name="Cedric C."/>
            <person name="Louis A."/>
            <person name="Berthelot C."/>
            <person name="Parey E."/>
            <person name="Roest Crollius H."/>
            <person name="Montfort J."/>
            <person name="Robinson-Rechavi M."/>
            <person name="Bucao C."/>
            <person name="Bouchez O."/>
            <person name="Gislard M."/>
            <person name="Lluch J."/>
            <person name="Milhes M."/>
            <person name="Lampietro C."/>
            <person name="Lopez Roques C."/>
            <person name="Donnadieu C."/>
            <person name="Braasch I."/>
            <person name="Desvignes T."/>
            <person name="Postlethwait J."/>
            <person name="Bobe J."/>
            <person name="Guiguen Y."/>
            <person name="Dirks R."/>
        </authorList>
    </citation>
    <scope>NUCLEOTIDE SEQUENCE</scope>
    <source>
        <strain evidence="6">Tag_6206</strain>
        <tissue evidence="6">Liver</tissue>
    </source>
</reference>
<dbReference type="SUPFAM" id="SSF57667">
    <property type="entry name" value="beta-beta-alpha zinc fingers"/>
    <property type="match status" value="1"/>
</dbReference>
<dbReference type="SMART" id="SM00614">
    <property type="entry name" value="ZnF_BED"/>
    <property type="match status" value="1"/>
</dbReference>
<protein>
    <recommendedName>
        <fullName evidence="5">BED-type domain-containing protein</fullName>
    </recommendedName>
</protein>
<evidence type="ECO:0000256" key="1">
    <source>
        <dbReference type="ARBA" id="ARBA00022723"/>
    </source>
</evidence>
<dbReference type="AlphaFoldDB" id="A0A9D3RZG4"/>
<evidence type="ECO:0000259" key="5">
    <source>
        <dbReference type="Pfam" id="PF02892"/>
    </source>
</evidence>
<dbReference type="EMBL" id="JAFIRN010000005">
    <property type="protein sequence ID" value="KAG5849509.1"/>
    <property type="molecule type" value="Genomic_DNA"/>
</dbReference>
<feature type="compositionally biased region" description="Basic and acidic residues" evidence="4">
    <location>
        <begin position="199"/>
        <end position="212"/>
    </location>
</feature>
<comment type="caution">
    <text evidence="6">The sequence shown here is derived from an EMBL/GenBank/DDBJ whole genome shotgun (WGS) entry which is preliminary data.</text>
</comment>
<dbReference type="Pfam" id="PF02892">
    <property type="entry name" value="zf-BED"/>
    <property type="match status" value="1"/>
</dbReference>
<evidence type="ECO:0000313" key="6">
    <source>
        <dbReference type="EMBL" id="KAG5849509.1"/>
    </source>
</evidence>
<keyword evidence="7" id="KW-1185">Reference proteome</keyword>
<evidence type="ECO:0000313" key="7">
    <source>
        <dbReference type="Proteomes" id="UP001044222"/>
    </source>
</evidence>
<gene>
    <name evidence="6" type="ORF">ANANG_G00111440</name>
</gene>
<keyword evidence="1" id="KW-0479">Metal-binding</keyword>
<keyword evidence="2" id="KW-0863">Zinc-finger</keyword>
<name>A0A9D3RZG4_ANGAN</name>
<dbReference type="GO" id="GO:0008270">
    <property type="term" value="F:zinc ion binding"/>
    <property type="evidence" value="ECO:0007669"/>
    <property type="project" value="UniProtKB-KW"/>
</dbReference>
<keyword evidence="3" id="KW-0862">Zinc</keyword>
<organism evidence="6 7">
    <name type="scientific">Anguilla anguilla</name>
    <name type="common">European freshwater eel</name>
    <name type="synonym">Muraena anguilla</name>
    <dbReference type="NCBI Taxonomy" id="7936"/>
    <lineage>
        <taxon>Eukaryota</taxon>
        <taxon>Metazoa</taxon>
        <taxon>Chordata</taxon>
        <taxon>Craniata</taxon>
        <taxon>Vertebrata</taxon>
        <taxon>Euteleostomi</taxon>
        <taxon>Actinopterygii</taxon>
        <taxon>Neopterygii</taxon>
        <taxon>Teleostei</taxon>
        <taxon>Anguilliformes</taxon>
        <taxon>Anguillidae</taxon>
        <taxon>Anguilla</taxon>
    </lineage>
</organism>
<sequence length="471" mass="53164">MSNCASFQTQLASILEVLAKTAVAEITKLVDDGSSALRLEMCRSQRENEALKRKLLLMERELRTLRGYGEGTPDNSLNISFEVQVCDEFREVPRQNANLSTERVTRERFENCGSVSMKTEDARLQSTLIKREPVDGDWSESVLLGGDWLNVDPERSQSQAEQKISEENACGTSRAAAAVADGGEGPLCEEEEEPWPAGDPEKGLLVEPKQDPEGQPLTPPPPLMKVQCVWSEASRLGAVREKRGRRGRGRTQREMQVDLDFPDELHWASGNKKKMASRLPHSQAAGRKRRGDLWKHFSFDTTEQKTECLVTVGGKPCGHRIRGKNTTNLKRHLRTRHPEVYAKIPEKATTKTKSVLQRRSSQQPNEMHSASREKTARYRARVNNDPIARAQTLAKRRERYQVRRAQGLLDHQPISAMSAEAGERRRSQWRLAQKRRRERNRKGAEGVDLTPASLETSAESSDAWTYICAAF</sequence>
<accession>A0A9D3RZG4</accession>
<evidence type="ECO:0000256" key="3">
    <source>
        <dbReference type="ARBA" id="ARBA00022833"/>
    </source>
</evidence>
<dbReference type="Proteomes" id="UP001044222">
    <property type="component" value="Unassembled WGS sequence"/>
</dbReference>
<dbReference type="InterPro" id="IPR003656">
    <property type="entry name" value="Znf_BED"/>
</dbReference>
<dbReference type="InterPro" id="IPR036236">
    <property type="entry name" value="Znf_C2H2_sf"/>
</dbReference>
<dbReference type="GO" id="GO:0003677">
    <property type="term" value="F:DNA binding"/>
    <property type="evidence" value="ECO:0007669"/>
    <property type="project" value="InterPro"/>
</dbReference>
<feature type="region of interest" description="Disordered" evidence="4">
    <location>
        <begin position="407"/>
        <end position="448"/>
    </location>
</feature>